<dbReference type="Proteomes" id="UP000190105">
    <property type="component" value="Unassembled WGS sequence"/>
</dbReference>
<dbReference type="AlphaFoldDB" id="A0A1T4XMR3"/>
<evidence type="ECO:0000313" key="2">
    <source>
        <dbReference type="Proteomes" id="UP000190105"/>
    </source>
</evidence>
<organism evidence="1 2">
    <name type="scientific">Caloramator quimbayensis</name>
    <dbReference type="NCBI Taxonomy" id="1147123"/>
    <lineage>
        <taxon>Bacteria</taxon>
        <taxon>Bacillati</taxon>
        <taxon>Bacillota</taxon>
        <taxon>Clostridia</taxon>
        <taxon>Eubacteriales</taxon>
        <taxon>Clostridiaceae</taxon>
        <taxon>Caloramator</taxon>
    </lineage>
</organism>
<dbReference type="EMBL" id="FUYH01000010">
    <property type="protein sequence ID" value="SKA90850.1"/>
    <property type="molecule type" value="Genomic_DNA"/>
</dbReference>
<reference evidence="2" key="1">
    <citation type="submission" date="2017-02" db="EMBL/GenBank/DDBJ databases">
        <authorList>
            <person name="Varghese N."/>
            <person name="Submissions S."/>
        </authorList>
    </citation>
    <scope>NUCLEOTIDE SEQUENCE [LARGE SCALE GENOMIC DNA]</scope>
    <source>
        <strain evidence="2">USBA 833</strain>
    </source>
</reference>
<evidence type="ECO:0000313" key="1">
    <source>
        <dbReference type="EMBL" id="SKA90850.1"/>
    </source>
</evidence>
<gene>
    <name evidence="1" type="ORF">SAMN05443428_110122</name>
</gene>
<protein>
    <submittedName>
        <fullName evidence="1">Uncharacterized protein</fullName>
    </submittedName>
</protein>
<proteinExistence type="predicted"/>
<sequence>MNIIMNDKTYDFILKNGGKLMIKYTSVSCG</sequence>
<name>A0A1T4XMR3_9CLOT</name>
<keyword evidence="2" id="KW-1185">Reference proteome</keyword>
<accession>A0A1T4XMR3</accession>